<reference evidence="1 2" key="1">
    <citation type="journal article" date="2019" name="Nat. Ecol. Evol.">
        <title>Megaphylogeny resolves global patterns of mushroom evolution.</title>
        <authorList>
            <person name="Varga T."/>
            <person name="Krizsan K."/>
            <person name="Foldi C."/>
            <person name="Dima B."/>
            <person name="Sanchez-Garcia M."/>
            <person name="Sanchez-Ramirez S."/>
            <person name="Szollosi G.J."/>
            <person name="Szarkandi J.G."/>
            <person name="Papp V."/>
            <person name="Albert L."/>
            <person name="Andreopoulos W."/>
            <person name="Angelini C."/>
            <person name="Antonin V."/>
            <person name="Barry K.W."/>
            <person name="Bougher N.L."/>
            <person name="Buchanan P."/>
            <person name="Buyck B."/>
            <person name="Bense V."/>
            <person name="Catcheside P."/>
            <person name="Chovatia M."/>
            <person name="Cooper J."/>
            <person name="Damon W."/>
            <person name="Desjardin D."/>
            <person name="Finy P."/>
            <person name="Geml J."/>
            <person name="Haridas S."/>
            <person name="Hughes K."/>
            <person name="Justo A."/>
            <person name="Karasinski D."/>
            <person name="Kautmanova I."/>
            <person name="Kiss B."/>
            <person name="Kocsube S."/>
            <person name="Kotiranta H."/>
            <person name="LaButti K.M."/>
            <person name="Lechner B.E."/>
            <person name="Liimatainen K."/>
            <person name="Lipzen A."/>
            <person name="Lukacs Z."/>
            <person name="Mihaltcheva S."/>
            <person name="Morgado L.N."/>
            <person name="Niskanen T."/>
            <person name="Noordeloos M.E."/>
            <person name="Ohm R.A."/>
            <person name="Ortiz-Santana B."/>
            <person name="Ovrebo C."/>
            <person name="Racz N."/>
            <person name="Riley R."/>
            <person name="Savchenko A."/>
            <person name="Shiryaev A."/>
            <person name="Soop K."/>
            <person name="Spirin V."/>
            <person name="Szebenyi C."/>
            <person name="Tomsovsky M."/>
            <person name="Tulloss R.E."/>
            <person name="Uehling J."/>
            <person name="Grigoriev I.V."/>
            <person name="Vagvolgyi C."/>
            <person name="Papp T."/>
            <person name="Martin F.M."/>
            <person name="Miettinen O."/>
            <person name="Hibbett D.S."/>
            <person name="Nagy L.G."/>
        </authorList>
    </citation>
    <scope>NUCLEOTIDE SEQUENCE [LARGE SCALE GENOMIC DNA]</scope>
    <source>
        <strain evidence="1 2">CBS 166.37</strain>
    </source>
</reference>
<sequence length="606" mass="68490">MPQDELTSTVFDAVQSLTQSRKANFLLDTSLALIEAGQYGDDVENYLEVYLRTPNLSKADMARALLARGNARKAGGERLLAKAELDFQAVLKLDPSNREIQHHLRREKVIHFASAPASHRAPPEIWERIALHIPRYHLRTWLFVSSFHRDIAVRHIFHTLDLYFGEDQENLNRGLDIFDRAKADPVFASRVKSLRLHWAYEEGDMLDLMTRIFRTALPEFRALKDFEWIGYPEMRADMVQAVLASHSQLHGLGLIGWHFDAVGVSAFRSLRKFTLRAEDDDGFADMGEVRTVLDQNERTLRHLVLGAYLARHHSWDSAFQSVTIKNLTHLDLVDTRISHIVLARIAHAHNLQSLTLHGTFEEPGPAGVVFGSDQVIEGRHTFLPHLEAFRFVLVGHEDEVGLYQAVIQFLRQRKTLRRLDLGSCPWELVLGLLPELSGLRVLGVRIANLTLAAVGALVNAIPEEMHAINLATAVSEKPLHEYARPFSRFPALSFLHMQCASKRRPKPNLMSEKDFQVQTDMWISSARSVATQLPSVDFIGWHGEHYVVVRSDGGGWGISSSGSVELKELPSRRRLDCGKGVDLGSEDAAWLERKDVPMDYEMPGLE</sequence>
<dbReference type="STRING" id="68775.A0A5C3LSF7"/>
<dbReference type="InterPro" id="IPR032675">
    <property type="entry name" value="LRR_dom_sf"/>
</dbReference>
<dbReference type="EMBL" id="ML213616">
    <property type="protein sequence ID" value="TFK36139.1"/>
    <property type="molecule type" value="Genomic_DNA"/>
</dbReference>
<keyword evidence="2" id="KW-1185">Reference proteome</keyword>
<organism evidence="1 2">
    <name type="scientific">Crucibulum laeve</name>
    <dbReference type="NCBI Taxonomy" id="68775"/>
    <lineage>
        <taxon>Eukaryota</taxon>
        <taxon>Fungi</taxon>
        <taxon>Dikarya</taxon>
        <taxon>Basidiomycota</taxon>
        <taxon>Agaricomycotina</taxon>
        <taxon>Agaricomycetes</taxon>
        <taxon>Agaricomycetidae</taxon>
        <taxon>Agaricales</taxon>
        <taxon>Agaricineae</taxon>
        <taxon>Nidulariaceae</taxon>
        <taxon>Crucibulum</taxon>
    </lineage>
</organism>
<evidence type="ECO:0008006" key="3">
    <source>
        <dbReference type="Google" id="ProtNLM"/>
    </source>
</evidence>
<dbReference type="OrthoDB" id="3216017at2759"/>
<name>A0A5C3LSF7_9AGAR</name>
<dbReference type="Proteomes" id="UP000308652">
    <property type="component" value="Unassembled WGS sequence"/>
</dbReference>
<accession>A0A5C3LSF7</accession>
<protein>
    <recommendedName>
        <fullName evidence="3">F-box domain-containing protein</fullName>
    </recommendedName>
</protein>
<proteinExistence type="predicted"/>
<evidence type="ECO:0000313" key="2">
    <source>
        <dbReference type="Proteomes" id="UP000308652"/>
    </source>
</evidence>
<evidence type="ECO:0000313" key="1">
    <source>
        <dbReference type="EMBL" id="TFK36139.1"/>
    </source>
</evidence>
<dbReference type="AlphaFoldDB" id="A0A5C3LSF7"/>
<dbReference type="SUPFAM" id="SSF52047">
    <property type="entry name" value="RNI-like"/>
    <property type="match status" value="1"/>
</dbReference>
<dbReference type="InterPro" id="IPR011990">
    <property type="entry name" value="TPR-like_helical_dom_sf"/>
</dbReference>
<gene>
    <name evidence="1" type="ORF">BDQ12DRAFT_687342</name>
</gene>
<dbReference type="Gene3D" id="1.25.40.10">
    <property type="entry name" value="Tetratricopeptide repeat domain"/>
    <property type="match status" value="1"/>
</dbReference>
<dbReference type="Gene3D" id="3.80.10.10">
    <property type="entry name" value="Ribonuclease Inhibitor"/>
    <property type="match status" value="1"/>
</dbReference>